<keyword evidence="5" id="KW-0106">Calcium</keyword>
<dbReference type="Pfam" id="PF18884">
    <property type="entry name" value="TSP3_bac"/>
    <property type="match status" value="1"/>
</dbReference>
<dbReference type="InterPro" id="IPR005754">
    <property type="entry name" value="Sortase"/>
</dbReference>
<evidence type="ECO:0000256" key="6">
    <source>
        <dbReference type="SAM" id="Phobius"/>
    </source>
</evidence>
<evidence type="ECO:0000313" key="7">
    <source>
        <dbReference type="EMBL" id="OGE80074.1"/>
    </source>
</evidence>
<evidence type="ECO:0008006" key="9">
    <source>
        <dbReference type="Google" id="ProtNLM"/>
    </source>
</evidence>
<dbReference type="Pfam" id="PF04203">
    <property type="entry name" value="Sortase"/>
    <property type="match status" value="1"/>
</dbReference>
<keyword evidence="2" id="KW-0964">Secreted</keyword>
<dbReference type="Proteomes" id="UP000176233">
    <property type="component" value="Unassembled WGS sequence"/>
</dbReference>
<keyword evidence="6" id="KW-0472">Membrane</keyword>
<gene>
    <name evidence="7" type="ORF">A2660_00285</name>
</gene>
<dbReference type="Gene3D" id="2.40.260.10">
    <property type="entry name" value="Sortase"/>
    <property type="match status" value="1"/>
</dbReference>
<comment type="caution">
    <text evidence="7">The sequence shown here is derived from an EMBL/GenBank/DDBJ whole genome shotgun (WGS) entry which is preliminary data.</text>
</comment>
<evidence type="ECO:0000256" key="4">
    <source>
        <dbReference type="ARBA" id="ARBA00022801"/>
    </source>
</evidence>
<sequence length="379" mass="41822">MLRAFGGPTGRHPSLAVIALNFMLTENTSEIHKLLKLGEHAAESVHHVPASLPIVTQHPAVEGLELTDKTTGRVKTMFIYALVFMAAFAGFYAVLNFSAITAQFQGWFIRPQGEEILGEDTAEFYAWISKYYFAVSDPKLLDPINDLDKDGLTNMDEFIARTNPTVADSDGDGYADGIELIAGYNPWGSGTLSNDQTKFAENLDLITINNRISFQASENQGGVVSGAAVSNYDLEKPGQLTIPRLNLSVPLIWSKDEQSFDADLTRGVIHYPGTALPGELGVIYVSGHSSDYAWKQHPYRNVFAQLNFLKPGDDIFVEIYGADGKVFNYRYQVIGGQIFKPDDQAQFIDHSGFKLNLSTCWPIGTTAKRLVVEARQVEL</sequence>
<keyword evidence="6" id="KW-0812">Transmembrane</keyword>
<dbReference type="EMBL" id="MFEJ01000022">
    <property type="protein sequence ID" value="OGE80074.1"/>
    <property type="molecule type" value="Genomic_DNA"/>
</dbReference>
<dbReference type="AlphaFoldDB" id="A0A1F5NR92"/>
<comment type="subcellular location">
    <subcellularLocation>
        <location evidence="1">Secreted</location>
    </subcellularLocation>
</comment>
<dbReference type="SUPFAM" id="SSF63817">
    <property type="entry name" value="Sortase"/>
    <property type="match status" value="1"/>
</dbReference>
<dbReference type="InterPro" id="IPR059100">
    <property type="entry name" value="TSP3_bac"/>
</dbReference>
<accession>A0A1F5NR92</accession>
<proteinExistence type="predicted"/>
<evidence type="ECO:0000256" key="3">
    <source>
        <dbReference type="ARBA" id="ARBA00022729"/>
    </source>
</evidence>
<feature type="transmembrane region" description="Helical" evidence="6">
    <location>
        <begin position="77"/>
        <end position="95"/>
    </location>
</feature>
<keyword evidence="4" id="KW-0378">Hydrolase</keyword>
<protein>
    <recommendedName>
        <fullName evidence="9">Sortase</fullName>
    </recommendedName>
</protein>
<evidence type="ECO:0000256" key="2">
    <source>
        <dbReference type="ARBA" id="ARBA00022525"/>
    </source>
</evidence>
<dbReference type="NCBIfam" id="TIGR01076">
    <property type="entry name" value="sortase_fam"/>
    <property type="match status" value="1"/>
</dbReference>
<reference evidence="7 8" key="1">
    <citation type="journal article" date="2016" name="Nat. Commun.">
        <title>Thousands of microbial genomes shed light on interconnected biogeochemical processes in an aquifer system.</title>
        <authorList>
            <person name="Anantharaman K."/>
            <person name="Brown C.T."/>
            <person name="Hug L.A."/>
            <person name="Sharon I."/>
            <person name="Castelle C.J."/>
            <person name="Probst A.J."/>
            <person name="Thomas B.C."/>
            <person name="Singh A."/>
            <person name="Wilkins M.J."/>
            <person name="Karaoz U."/>
            <person name="Brodie E.L."/>
            <person name="Williams K.H."/>
            <person name="Hubbard S.S."/>
            <person name="Banfield J.F."/>
        </authorList>
    </citation>
    <scope>NUCLEOTIDE SEQUENCE [LARGE SCALE GENOMIC DNA]</scope>
</reference>
<evidence type="ECO:0000256" key="1">
    <source>
        <dbReference type="ARBA" id="ARBA00004613"/>
    </source>
</evidence>
<organism evidence="7 8">
    <name type="scientific">Candidatus Doudnabacteria bacterium RIFCSPHIGHO2_01_FULL_45_18</name>
    <dbReference type="NCBI Taxonomy" id="1817823"/>
    <lineage>
        <taxon>Bacteria</taxon>
        <taxon>Candidatus Doudnaibacteriota</taxon>
    </lineage>
</organism>
<evidence type="ECO:0000256" key="5">
    <source>
        <dbReference type="ARBA" id="ARBA00022837"/>
    </source>
</evidence>
<evidence type="ECO:0000313" key="8">
    <source>
        <dbReference type="Proteomes" id="UP000176233"/>
    </source>
</evidence>
<dbReference type="InterPro" id="IPR023365">
    <property type="entry name" value="Sortase_dom-sf"/>
</dbReference>
<keyword evidence="6" id="KW-1133">Transmembrane helix</keyword>
<name>A0A1F5NR92_9BACT</name>
<keyword evidence="3" id="KW-0732">Signal</keyword>
<dbReference type="GO" id="GO:0016787">
    <property type="term" value="F:hydrolase activity"/>
    <property type="evidence" value="ECO:0007669"/>
    <property type="project" value="UniProtKB-KW"/>
</dbReference>